<dbReference type="Proteomes" id="UP000078116">
    <property type="component" value="Unassembled WGS sequence"/>
</dbReference>
<dbReference type="RefSeq" id="WP_064272159.1">
    <property type="nucleotide sequence ID" value="NZ_LXJZ01000242.1"/>
</dbReference>
<keyword evidence="4" id="KW-1185">Reference proteome</keyword>
<dbReference type="PANTHER" id="PTHR47197">
    <property type="entry name" value="PROTEIN NIRF"/>
    <property type="match status" value="1"/>
</dbReference>
<evidence type="ECO:0000313" key="2">
    <source>
        <dbReference type="EMBL" id="OAJ51860.1"/>
    </source>
</evidence>
<evidence type="ECO:0000256" key="1">
    <source>
        <dbReference type="SAM" id="SignalP"/>
    </source>
</evidence>
<evidence type="ECO:0008006" key="6">
    <source>
        <dbReference type="Google" id="ProtNLM"/>
    </source>
</evidence>
<feature type="chain" id="PRO_5008393649" description="YncE family protein" evidence="1">
    <location>
        <begin position="30"/>
        <end position="367"/>
    </location>
</feature>
<dbReference type="EMBL" id="LXKA01000243">
    <property type="protein sequence ID" value="OAJ59968.1"/>
    <property type="molecule type" value="Genomic_DNA"/>
</dbReference>
<dbReference type="InterPro" id="IPR051200">
    <property type="entry name" value="Host-pathogen_enzymatic-act"/>
</dbReference>
<dbReference type="Proteomes" id="UP000077961">
    <property type="component" value="Unassembled WGS sequence"/>
</dbReference>
<dbReference type="SUPFAM" id="SSF50969">
    <property type="entry name" value="YVTN repeat-like/Quinoprotein amine dehydrogenase"/>
    <property type="match status" value="1"/>
</dbReference>
<dbReference type="STRING" id="1462993.A6V36_14935"/>
<dbReference type="EMBL" id="LXJZ01000242">
    <property type="protein sequence ID" value="OAJ51860.1"/>
    <property type="molecule type" value="Genomic_DNA"/>
</dbReference>
<evidence type="ECO:0000313" key="4">
    <source>
        <dbReference type="Proteomes" id="UP000077961"/>
    </source>
</evidence>
<dbReference type="AlphaFoldDB" id="A0A1A9N6Z1"/>
<dbReference type="InterPro" id="IPR015943">
    <property type="entry name" value="WD40/YVTN_repeat-like_dom_sf"/>
</dbReference>
<organism evidence="3 5">
    <name type="scientific">Paraburkholderia ginsengiterrae</name>
    <dbReference type="NCBI Taxonomy" id="1462993"/>
    <lineage>
        <taxon>Bacteria</taxon>
        <taxon>Pseudomonadati</taxon>
        <taxon>Pseudomonadota</taxon>
        <taxon>Betaproteobacteria</taxon>
        <taxon>Burkholderiales</taxon>
        <taxon>Burkholderiaceae</taxon>
        <taxon>Paraburkholderia</taxon>
    </lineage>
</organism>
<comment type="caution">
    <text evidence="3">The sequence shown here is derived from an EMBL/GenBank/DDBJ whole genome shotgun (WGS) entry which is preliminary data.</text>
</comment>
<keyword evidence="1" id="KW-0732">Signal</keyword>
<dbReference type="InterPro" id="IPR011044">
    <property type="entry name" value="Quino_amine_DH_bsu"/>
</dbReference>
<evidence type="ECO:0000313" key="3">
    <source>
        <dbReference type="EMBL" id="OAJ59968.1"/>
    </source>
</evidence>
<gene>
    <name evidence="2" type="ORF">A6V36_14935</name>
    <name evidence="3" type="ORF">A6V37_26320</name>
</gene>
<proteinExistence type="predicted"/>
<reference evidence="4 5" key="1">
    <citation type="submission" date="2016-04" db="EMBL/GenBank/DDBJ databases">
        <title>Reclassification of Paraburkholderia panaciterrae (Farh et al. 2015) Dobritsa &amp; Samadpour 2016 as a later homotypic synonym of Paraburkholderia ginsengiterrae (Farh et al. 2015) Dobritsa &amp; Samadpour 2016.</title>
        <authorList>
            <person name="Dobritsa A.P."/>
            <person name="Kutumbaka K."/>
            <person name="Samadpour M."/>
        </authorList>
    </citation>
    <scope>NUCLEOTIDE SEQUENCE [LARGE SCALE GENOMIC DNA]</scope>
    <source>
        <strain evidence="3 5">DCY85</strain>
        <strain evidence="2 4">DCY85-1</strain>
    </source>
</reference>
<feature type="signal peptide" evidence="1">
    <location>
        <begin position="1"/>
        <end position="29"/>
    </location>
</feature>
<evidence type="ECO:0000313" key="5">
    <source>
        <dbReference type="Proteomes" id="UP000078116"/>
    </source>
</evidence>
<dbReference type="OrthoDB" id="104872at2"/>
<sequence length="367" mass="39090">MRVRISVILSLAAFAVAGLGATLPDNALATTPASDVSAPVGTPLRLASSTLLPDYKGDFDHFAVDVAGGRLFLAGEDGATLEVFDLGSGKHLHTIKGFDQPHAPLFLPDVNRLVVTDSGTGMTRIVDGASYRIIGSIPLVVGADSMLYDPSSRHMYVVTGGKNAEPKMAKTVVSEVDPRTGSHIGDVTFDTDFTESMAAEQHGNRLFVNVTGQSTLAVVDKKTRNVTANWPIHGAELNAPMAFDEKHHRLFVGTRKPFRLLVLDAANGNTIASFDAPQRTNQVIFDEANRRIYMAGDDYLGVIEQKDADHYQEIAHVPTAKGAKTAILVPERHALFIAVSPGESGAGGKVLRFNVLPGNGVKTVAGK</sequence>
<dbReference type="Gene3D" id="2.130.10.10">
    <property type="entry name" value="YVTN repeat-like/Quinoprotein amine dehydrogenase"/>
    <property type="match status" value="2"/>
</dbReference>
<name>A0A1A9N6Z1_9BURK</name>
<dbReference type="PANTHER" id="PTHR47197:SF3">
    <property type="entry name" value="DIHYDRO-HEME D1 DEHYDROGENASE"/>
    <property type="match status" value="1"/>
</dbReference>
<accession>A0A1A9N6Z1</accession>
<protein>
    <recommendedName>
        <fullName evidence="6">YncE family protein</fullName>
    </recommendedName>
</protein>